<proteinExistence type="inferred from homology"/>
<feature type="transmembrane region" description="Helical" evidence="4">
    <location>
        <begin position="280"/>
        <end position="301"/>
    </location>
</feature>
<evidence type="ECO:0000256" key="2">
    <source>
        <dbReference type="ARBA" id="ARBA00022801"/>
    </source>
</evidence>
<accession>A0A5P1F8X7</accession>
<keyword evidence="4" id="KW-0812">Transmembrane</keyword>
<reference evidence="6" key="1">
    <citation type="journal article" date="2017" name="Nat. Commun.">
        <title>The asparagus genome sheds light on the origin and evolution of a young Y chromosome.</title>
        <authorList>
            <person name="Harkess A."/>
            <person name="Zhou J."/>
            <person name="Xu C."/>
            <person name="Bowers J.E."/>
            <person name="Van der Hulst R."/>
            <person name="Ayyampalayam S."/>
            <person name="Mercati F."/>
            <person name="Riccardi P."/>
            <person name="McKain M.R."/>
            <person name="Kakrana A."/>
            <person name="Tang H."/>
            <person name="Ray J."/>
            <person name="Groenendijk J."/>
            <person name="Arikit S."/>
            <person name="Mathioni S.M."/>
            <person name="Nakano M."/>
            <person name="Shan H."/>
            <person name="Telgmann-Rauber A."/>
            <person name="Kanno A."/>
            <person name="Yue Z."/>
            <person name="Chen H."/>
            <person name="Li W."/>
            <person name="Chen Y."/>
            <person name="Xu X."/>
            <person name="Zhang Y."/>
            <person name="Luo S."/>
            <person name="Chen H."/>
            <person name="Gao J."/>
            <person name="Mao Z."/>
            <person name="Pires J.C."/>
            <person name="Luo M."/>
            <person name="Kudrna D."/>
            <person name="Wing R.A."/>
            <person name="Meyers B.C."/>
            <person name="Yi K."/>
            <person name="Kong H."/>
            <person name="Lavrijsen P."/>
            <person name="Sunseri F."/>
            <person name="Falavigna A."/>
            <person name="Ye Y."/>
            <person name="Leebens-Mack J.H."/>
            <person name="Chen G."/>
        </authorList>
    </citation>
    <scope>NUCLEOTIDE SEQUENCE [LARGE SCALE GENOMIC DNA]</scope>
    <source>
        <strain evidence="6">cv. DH0086</strain>
    </source>
</reference>
<keyword evidence="4" id="KW-0472">Membrane</keyword>
<dbReference type="Pfam" id="PF01150">
    <property type="entry name" value="GDA1_CD39"/>
    <property type="match status" value="1"/>
</dbReference>
<dbReference type="EMBL" id="CM007383">
    <property type="protein sequence ID" value="ONK74203.1"/>
    <property type="molecule type" value="Genomic_DNA"/>
</dbReference>
<organism evidence="5 6">
    <name type="scientific">Asparagus officinalis</name>
    <name type="common">Garden asparagus</name>
    <dbReference type="NCBI Taxonomy" id="4686"/>
    <lineage>
        <taxon>Eukaryota</taxon>
        <taxon>Viridiplantae</taxon>
        <taxon>Streptophyta</taxon>
        <taxon>Embryophyta</taxon>
        <taxon>Tracheophyta</taxon>
        <taxon>Spermatophyta</taxon>
        <taxon>Magnoliopsida</taxon>
        <taxon>Liliopsida</taxon>
        <taxon>Asparagales</taxon>
        <taxon>Asparagaceae</taxon>
        <taxon>Asparagoideae</taxon>
        <taxon>Asparagus</taxon>
    </lineage>
</organism>
<dbReference type="GO" id="GO:0009134">
    <property type="term" value="P:nucleoside diphosphate catabolic process"/>
    <property type="evidence" value="ECO:0007669"/>
    <property type="project" value="TreeGrafter"/>
</dbReference>
<dbReference type="Proteomes" id="UP000243459">
    <property type="component" value="Chromosome 3"/>
</dbReference>
<evidence type="ECO:0000313" key="5">
    <source>
        <dbReference type="EMBL" id="ONK74203.1"/>
    </source>
</evidence>
<evidence type="ECO:0000313" key="6">
    <source>
        <dbReference type="Proteomes" id="UP000243459"/>
    </source>
</evidence>
<dbReference type="Gramene" id="ONK74203">
    <property type="protein sequence ID" value="ONK74203"/>
    <property type="gene ID" value="A4U43_C03F3860"/>
</dbReference>
<keyword evidence="3" id="KW-0547">Nucleotide-binding</keyword>
<dbReference type="GO" id="GO:0017110">
    <property type="term" value="F:nucleoside diphosphate phosphatase activity"/>
    <property type="evidence" value="ECO:0007669"/>
    <property type="project" value="TreeGrafter"/>
</dbReference>
<keyword evidence="4" id="KW-1133">Transmembrane helix</keyword>
<comment type="similarity">
    <text evidence="1">Belongs to the GDA1/CD39 NTPase family.</text>
</comment>
<keyword evidence="3" id="KW-0067">ATP-binding</keyword>
<keyword evidence="2" id="KW-0378">Hydrolase</keyword>
<evidence type="ECO:0000256" key="1">
    <source>
        <dbReference type="ARBA" id="ARBA00009283"/>
    </source>
</evidence>
<dbReference type="Gene3D" id="3.30.420.150">
    <property type="entry name" value="Exopolyphosphatase. Domain 2"/>
    <property type="match status" value="1"/>
</dbReference>
<gene>
    <name evidence="5" type="ORF">A4U43_C03F3860</name>
</gene>
<dbReference type="OMA" id="NWENCKE"/>
<dbReference type="PANTHER" id="PTHR11782:SF125">
    <property type="entry name" value="APYRASE 7-RELATED"/>
    <property type="match status" value="1"/>
</dbReference>
<evidence type="ECO:0000256" key="4">
    <source>
        <dbReference type="SAM" id="Phobius"/>
    </source>
</evidence>
<dbReference type="GO" id="GO:0016020">
    <property type="term" value="C:membrane"/>
    <property type="evidence" value="ECO:0007669"/>
    <property type="project" value="TreeGrafter"/>
</dbReference>
<dbReference type="InterPro" id="IPR000407">
    <property type="entry name" value="GDA1_CD39_NTPase"/>
</dbReference>
<sequence length="330" mass="37201">MGGSSLQVTFETEKPINDETGINLSTRVLNHHLSAYSLLGYGLNDAFDKSVVHLLRMQRQTVSSSNGKMELRHPCLQSVYREKYICSQCNTSNQDGSPLSACKTMRIGRPGVPVELISAPQWECYSSLAKVTVNLSEWLNLGPAIDCELQPCALNENLHVPHGQFYAMSCFFVVYRFFNLTSDASLDDVLHAGHKFCEETWDVTKHSVVPQPFIEHYSFRAPYIVSLLRDGLHITDNHVYLDLGASLGPWVLLLLEDGQAFSRQSEFHGANILHENANPAILFVLFFISVILLACAISYAFNWTPKVFRRSHLPLFRHNSASHSILNFQR</sequence>
<protein>
    <submittedName>
        <fullName evidence="5">Uncharacterized protein</fullName>
    </submittedName>
</protein>
<dbReference type="PANTHER" id="PTHR11782">
    <property type="entry name" value="ADENOSINE/GUANOSINE DIPHOSPHATASE"/>
    <property type="match status" value="1"/>
</dbReference>
<dbReference type="GO" id="GO:0005524">
    <property type="term" value="F:ATP binding"/>
    <property type="evidence" value="ECO:0007669"/>
    <property type="project" value="UniProtKB-KW"/>
</dbReference>
<feature type="binding site" evidence="3">
    <location>
        <begin position="3"/>
        <end position="7"/>
    </location>
    <ligand>
        <name>ATP</name>
        <dbReference type="ChEBI" id="CHEBI:30616"/>
    </ligand>
</feature>
<name>A0A5P1F8X7_ASPOF</name>
<keyword evidence="6" id="KW-1185">Reference proteome</keyword>
<dbReference type="AlphaFoldDB" id="A0A5P1F8X7"/>
<evidence type="ECO:0000256" key="3">
    <source>
        <dbReference type="PIRSR" id="PIRSR600407-2"/>
    </source>
</evidence>